<proteinExistence type="predicted"/>
<dbReference type="Proteomes" id="UP000007947">
    <property type="component" value="Chromosome"/>
</dbReference>
<reference evidence="1 2" key="1">
    <citation type="submission" date="2011-05" db="EMBL/GenBank/DDBJ databases">
        <title>Whole genome sequence of Microlunatus phosphovorus NM-1.</title>
        <authorList>
            <person name="Hosoyama A."/>
            <person name="Sasaki K."/>
            <person name="Harada T."/>
            <person name="Igarashi R."/>
            <person name="Kawakoshi A."/>
            <person name="Sasagawa M."/>
            <person name="Fukada J."/>
            <person name="Nakamura S."/>
            <person name="Katano Y."/>
            <person name="Hanada S."/>
            <person name="Kamagata Y."/>
            <person name="Nakamura N."/>
            <person name="Yamazaki S."/>
            <person name="Fujita N."/>
        </authorList>
    </citation>
    <scope>NUCLEOTIDE SEQUENCE [LARGE SCALE GENOMIC DNA]</scope>
    <source>
        <strain evidence="2">ATCC 700054 / DSM 10555 / JCM 9379 / NBRC 101784 / NCIMB 13414 / VKM Ac-1990 / NM-1</strain>
    </source>
</reference>
<dbReference type="HOGENOM" id="CLU_125454_0_0_11"/>
<dbReference type="STRING" id="1032480.MLP_53140"/>
<dbReference type="KEGG" id="mph:MLP_53140"/>
<dbReference type="EMBL" id="AP012204">
    <property type="protein sequence ID" value="BAK38328.1"/>
    <property type="molecule type" value="Genomic_DNA"/>
</dbReference>
<evidence type="ECO:0000313" key="2">
    <source>
        <dbReference type="Proteomes" id="UP000007947"/>
    </source>
</evidence>
<gene>
    <name evidence="1" type="ordered locus">MLP_53140</name>
</gene>
<keyword evidence="2" id="KW-1185">Reference proteome</keyword>
<dbReference type="OrthoDB" id="3254362at2"/>
<dbReference type="eggNOG" id="ENOG50337CU">
    <property type="taxonomic scope" value="Bacteria"/>
</dbReference>
<dbReference type="RefSeq" id="WP_013866140.1">
    <property type="nucleotide sequence ID" value="NC_015635.1"/>
</dbReference>
<protein>
    <submittedName>
        <fullName evidence="1">Uncharacterized protein</fullName>
    </submittedName>
</protein>
<name>F5XIU0_MICPN</name>
<organism evidence="1 2">
    <name type="scientific">Microlunatus phosphovorus (strain ATCC 700054 / DSM 10555 / JCM 9379 / NBRC 101784 / NCIMB 13414 / VKM Ac-1990 / NM-1)</name>
    <dbReference type="NCBI Taxonomy" id="1032480"/>
    <lineage>
        <taxon>Bacteria</taxon>
        <taxon>Bacillati</taxon>
        <taxon>Actinomycetota</taxon>
        <taxon>Actinomycetes</taxon>
        <taxon>Propionibacteriales</taxon>
        <taxon>Propionibacteriaceae</taxon>
        <taxon>Microlunatus</taxon>
    </lineage>
</organism>
<sequence length="141" mass="15215">MTAEKPESKPVESTRAEEAKIRLQLAASSGRGESVKAQELIDEFLKDAAAAGIAPEPLRATLYSGQPVKTDKRGWYLRKNKSVAIGEDGGYYILTVPGGFMERIRGVKLFRSPPPLVVGLGGRDGETGDLVDFLARRLAEG</sequence>
<dbReference type="AlphaFoldDB" id="F5XIU0"/>
<evidence type="ECO:0000313" key="1">
    <source>
        <dbReference type="EMBL" id="BAK38328.1"/>
    </source>
</evidence>
<accession>F5XIU0</accession>